<organism evidence="2 3">
    <name type="scientific">Starkeya nomas</name>
    <dbReference type="NCBI Taxonomy" id="2666134"/>
    <lineage>
        <taxon>Bacteria</taxon>
        <taxon>Pseudomonadati</taxon>
        <taxon>Pseudomonadota</taxon>
        <taxon>Alphaproteobacteria</taxon>
        <taxon>Hyphomicrobiales</taxon>
        <taxon>Xanthobacteraceae</taxon>
        <taxon>Starkeya</taxon>
    </lineage>
</organism>
<protein>
    <submittedName>
        <fullName evidence="2">Uncharacterized protein</fullName>
    </submittedName>
</protein>
<feature type="region of interest" description="Disordered" evidence="1">
    <location>
        <begin position="217"/>
        <end position="261"/>
    </location>
</feature>
<name>A0A5S9R3G1_9HYPH</name>
<proteinExistence type="predicted"/>
<gene>
    <name evidence="2" type="ORF">STARVERO_04410</name>
</gene>
<evidence type="ECO:0000313" key="2">
    <source>
        <dbReference type="EMBL" id="CAA0129093.1"/>
    </source>
</evidence>
<accession>A0A5S9R3G1</accession>
<keyword evidence="3" id="KW-1185">Reference proteome</keyword>
<reference evidence="2 3" key="1">
    <citation type="submission" date="2019-12" db="EMBL/GenBank/DDBJ databases">
        <authorList>
            <person name="Reyes-Prieto M."/>
        </authorList>
    </citation>
    <scope>NUCLEOTIDE SEQUENCE [LARGE SCALE GENOMIC DNA]</scope>
    <source>
        <strain evidence="2">HF14-78462</strain>
    </source>
</reference>
<sequence length="261" mass="28536">MILAHPHGDAIDLGEGGPVLQAERLEDERPGGGAREAAAERDAGLRARHVHDEGGLLDPLAVEVAVDREPQFGQRKPVELKVTRIAPLEGDGPELLALIFPNRFDDAVTLGDAVRQRADRVEQVRVLEELVHGVDDGRRIALRRLDGRRDALDGETARLHLRGIVQVALLHLLGEGEIVAGIAQRGLLEDPRETFRRQAGGHAVHLRVANAHDGGCGNFLRQPLRRDGKPVRPHEPYHSARPPVLSEKMLSDPPSRSETGM</sequence>
<dbReference type="EMBL" id="CACSAS010000028">
    <property type="protein sequence ID" value="CAA0129093.1"/>
    <property type="molecule type" value="Genomic_DNA"/>
</dbReference>
<dbReference type="AlphaFoldDB" id="A0A5S9R3G1"/>
<feature type="compositionally biased region" description="Basic and acidic residues" evidence="1">
    <location>
        <begin position="224"/>
        <end position="238"/>
    </location>
</feature>
<evidence type="ECO:0000313" key="3">
    <source>
        <dbReference type="Proteomes" id="UP000433050"/>
    </source>
</evidence>
<dbReference type="Proteomes" id="UP000433050">
    <property type="component" value="Unassembled WGS sequence"/>
</dbReference>
<evidence type="ECO:0000256" key="1">
    <source>
        <dbReference type="SAM" id="MobiDB-lite"/>
    </source>
</evidence>